<dbReference type="SUPFAM" id="SSF48452">
    <property type="entry name" value="TPR-like"/>
    <property type="match status" value="1"/>
</dbReference>
<protein>
    <submittedName>
        <fullName evidence="7">RagB/SusD family nutrient uptake outer membrane protein</fullName>
    </submittedName>
</protein>
<reference evidence="7 8" key="1">
    <citation type="journal article" date="2015" name="Int. J. Syst. Evol. Microbiol.">
        <title>Flavisolibacter ginsenosidimutans sp. nov., with ginsenoside-converting activity isolated from soil used for cultivating ginseng.</title>
        <authorList>
            <person name="Zhao Y."/>
            <person name="Liu Q."/>
            <person name="Kang M.S."/>
            <person name="Jin F."/>
            <person name="Yu H."/>
            <person name="Im W.T."/>
        </authorList>
    </citation>
    <scope>NUCLEOTIDE SEQUENCE [LARGE SCALE GENOMIC DNA]</scope>
    <source>
        <strain evidence="7 8">Gsoil 636</strain>
    </source>
</reference>
<evidence type="ECO:0000256" key="3">
    <source>
        <dbReference type="ARBA" id="ARBA00022729"/>
    </source>
</evidence>
<comment type="similarity">
    <text evidence="2">Belongs to the SusD family.</text>
</comment>
<dbReference type="PROSITE" id="PS51257">
    <property type="entry name" value="PROKAR_LIPOPROTEIN"/>
    <property type="match status" value="1"/>
</dbReference>
<organism evidence="7 8">
    <name type="scientific">Flavisolibacter ginsenosidimutans</name>
    <dbReference type="NCBI Taxonomy" id="661481"/>
    <lineage>
        <taxon>Bacteria</taxon>
        <taxon>Pseudomonadati</taxon>
        <taxon>Bacteroidota</taxon>
        <taxon>Chitinophagia</taxon>
        <taxon>Chitinophagales</taxon>
        <taxon>Chitinophagaceae</taxon>
        <taxon>Flavisolibacter</taxon>
    </lineage>
</organism>
<keyword evidence="5" id="KW-0998">Cell outer membrane</keyword>
<sequence>MIKSKIIQLSSIVLLAAVSCTKLDEGLNSTFTNAQTAQALGAQGVGLLLNTAYNDLAVPFTNQDQLFSLEENTADESLVPTRGGDWDDNGVWRVLHAHTWNADHGQILSVFNNLNKLNFDATNVLAFADPSAQKQQIAEARFLRAIALYYLTDLYGQYPIRNPGDNLLNAPQVKSGAAAAQFIIDELNAVMADLPGFSSAGRASQEAAKVLLMKTYLNRGAWANRATPTFADADMQQVITIGNSVISGGKFSYMPEYFNNFDVNNGSSKENILTFVNSSGVSANNSGPQARWCMTMHYNQYTPKNPNAGWNGFSTISDFYNSFGTTANPMVGVTQFVGGNISGRYADTAVDARIGGRYYPGVTDVSGMKPGMQIGQQYNEAGVAEKDRKGAPLAFDPRIASNMQETGANLEVTGIRVIKYPPDFSALDKYFQGPAGNDIVIFRYSDVVLMVAEAKLRAASVDNAGALALVNALRAARKAAPLPSLSLVNASNIYDPNTLLTERGREMYWETVRRTDLIRFGVFTKPWQYKPTDDPKYLVFPIPSQALAANPNLVQNPGY</sequence>
<keyword evidence="8" id="KW-1185">Reference proteome</keyword>
<name>A0A5B8UF52_9BACT</name>
<evidence type="ECO:0000313" key="7">
    <source>
        <dbReference type="EMBL" id="QEC54740.1"/>
    </source>
</evidence>
<proteinExistence type="inferred from homology"/>
<keyword evidence="4" id="KW-0472">Membrane</keyword>
<evidence type="ECO:0000259" key="6">
    <source>
        <dbReference type="Pfam" id="PF07980"/>
    </source>
</evidence>
<accession>A0A5B8UF52</accession>
<feature type="domain" description="RagB/SusD" evidence="6">
    <location>
        <begin position="302"/>
        <end position="559"/>
    </location>
</feature>
<evidence type="ECO:0000256" key="2">
    <source>
        <dbReference type="ARBA" id="ARBA00006275"/>
    </source>
</evidence>
<dbReference type="KEGG" id="fgg:FSB75_02095"/>
<dbReference type="Pfam" id="PF07980">
    <property type="entry name" value="SusD_RagB"/>
    <property type="match status" value="1"/>
</dbReference>
<dbReference type="OrthoDB" id="9783641at2"/>
<evidence type="ECO:0000256" key="4">
    <source>
        <dbReference type="ARBA" id="ARBA00023136"/>
    </source>
</evidence>
<evidence type="ECO:0000256" key="1">
    <source>
        <dbReference type="ARBA" id="ARBA00004442"/>
    </source>
</evidence>
<dbReference type="Proteomes" id="UP000321204">
    <property type="component" value="Chromosome"/>
</dbReference>
<keyword evidence="3" id="KW-0732">Signal</keyword>
<dbReference type="InterPro" id="IPR011990">
    <property type="entry name" value="TPR-like_helical_dom_sf"/>
</dbReference>
<comment type="subcellular location">
    <subcellularLocation>
        <location evidence="1">Cell outer membrane</location>
    </subcellularLocation>
</comment>
<evidence type="ECO:0000256" key="5">
    <source>
        <dbReference type="ARBA" id="ARBA00023237"/>
    </source>
</evidence>
<evidence type="ECO:0000313" key="8">
    <source>
        <dbReference type="Proteomes" id="UP000321204"/>
    </source>
</evidence>
<dbReference type="RefSeq" id="WP_146782025.1">
    <property type="nucleotide sequence ID" value="NZ_BAABIO010000006.1"/>
</dbReference>
<dbReference type="AlphaFoldDB" id="A0A5B8UF52"/>
<dbReference type="Gene3D" id="1.25.40.390">
    <property type="match status" value="1"/>
</dbReference>
<dbReference type="GO" id="GO:0009279">
    <property type="term" value="C:cell outer membrane"/>
    <property type="evidence" value="ECO:0007669"/>
    <property type="project" value="UniProtKB-SubCell"/>
</dbReference>
<gene>
    <name evidence="7" type="ORF">FSB75_02095</name>
</gene>
<dbReference type="InterPro" id="IPR012944">
    <property type="entry name" value="SusD_RagB_dom"/>
</dbReference>
<dbReference type="EMBL" id="CP042433">
    <property type="protein sequence ID" value="QEC54740.1"/>
    <property type="molecule type" value="Genomic_DNA"/>
</dbReference>